<dbReference type="SUPFAM" id="SSF50729">
    <property type="entry name" value="PH domain-like"/>
    <property type="match status" value="1"/>
</dbReference>
<evidence type="ECO:0000313" key="3">
    <source>
        <dbReference type="Proteomes" id="UP001208570"/>
    </source>
</evidence>
<evidence type="ECO:0000259" key="1">
    <source>
        <dbReference type="PROSITE" id="PS50003"/>
    </source>
</evidence>
<dbReference type="AlphaFoldDB" id="A0AAD9K4M3"/>
<dbReference type="Pfam" id="PF00169">
    <property type="entry name" value="PH"/>
    <property type="match status" value="1"/>
</dbReference>
<reference evidence="2" key="1">
    <citation type="journal article" date="2023" name="Mol. Biol. Evol.">
        <title>Third-Generation Sequencing Reveals the Adaptive Role of the Epigenome in Three Deep-Sea Polychaetes.</title>
        <authorList>
            <person name="Perez M."/>
            <person name="Aroh O."/>
            <person name="Sun Y."/>
            <person name="Lan Y."/>
            <person name="Juniper S.K."/>
            <person name="Young C.R."/>
            <person name="Angers B."/>
            <person name="Qian P.Y."/>
        </authorList>
    </citation>
    <scope>NUCLEOTIDE SEQUENCE</scope>
    <source>
        <strain evidence="2">P08H-3</strain>
    </source>
</reference>
<organism evidence="2 3">
    <name type="scientific">Paralvinella palmiformis</name>
    <dbReference type="NCBI Taxonomy" id="53620"/>
    <lineage>
        <taxon>Eukaryota</taxon>
        <taxon>Metazoa</taxon>
        <taxon>Spiralia</taxon>
        <taxon>Lophotrochozoa</taxon>
        <taxon>Annelida</taxon>
        <taxon>Polychaeta</taxon>
        <taxon>Sedentaria</taxon>
        <taxon>Canalipalpata</taxon>
        <taxon>Terebellida</taxon>
        <taxon>Terebelliformia</taxon>
        <taxon>Alvinellidae</taxon>
        <taxon>Paralvinella</taxon>
    </lineage>
</organism>
<dbReference type="EMBL" id="JAODUP010000058">
    <property type="protein sequence ID" value="KAK2164824.1"/>
    <property type="molecule type" value="Genomic_DNA"/>
</dbReference>
<feature type="domain" description="PH" evidence="1">
    <location>
        <begin position="22"/>
        <end position="57"/>
    </location>
</feature>
<protein>
    <recommendedName>
        <fullName evidence="1">PH domain-containing protein</fullName>
    </recommendedName>
</protein>
<dbReference type="PROSITE" id="PS50003">
    <property type="entry name" value="PH_DOMAIN"/>
    <property type="match status" value="1"/>
</dbReference>
<keyword evidence="3" id="KW-1185">Reference proteome</keyword>
<proteinExistence type="predicted"/>
<comment type="caution">
    <text evidence="2">The sequence shown here is derived from an EMBL/GenBank/DDBJ whole genome shotgun (WGS) entry which is preliminary data.</text>
</comment>
<accession>A0AAD9K4M3</accession>
<evidence type="ECO:0000313" key="2">
    <source>
        <dbReference type="EMBL" id="KAK2164824.1"/>
    </source>
</evidence>
<dbReference type="Gene3D" id="2.30.29.30">
    <property type="entry name" value="Pleckstrin-homology domain (PH domain)/Phosphotyrosine-binding domain (PTB)"/>
    <property type="match status" value="1"/>
</dbReference>
<dbReference type="Proteomes" id="UP001208570">
    <property type="component" value="Unassembled WGS sequence"/>
</dbReference>
<dbReference type="InterPro" id="IPR001849">
    <property type="entry name" value="PH_domain"/>
</dbReference>
<dbReference type="InterPro" id="IPR011993">
    <property type="entry name" value="PH-like_dom_sf"/>
</dbReference>
<gene>
    <name evidence="2" type="ORF">LSH36_58g07016</name>
</gene>
<sequence length="280" mass="31460">MQKGVRINESHLFYLSTKARQENTICGYLQKKSSDSGKWQLRWFALYQNLLFYYENDTTAKLSGVALLEGCYCERLITPSGKAKECEKTRSDHFSRGLFKVARHCIDCTSHKAFNAAVPGRRMLVPLPLQMTDSDELMQPALGICQLQQQLALPGSDDKWTVTVGVSDYAASFNPRLIYPVIIGQKRTKPLIPISYGVHHVRVYKIRQAEAMMAPPSGRGTDCVFRPRSKARKFAPIFAESQAMGAEWRRSCCPTSILDDAHGEIGDVASCLAADWFVRD</sequence>
<name>A0AAD9K4M3_9ANNE</name>